<keyword evidence="4" id="KW-1185">Reference proteome</keyword>
<name>A0ABT6YHP9_9BACT</name>
<accession>A0ABT6YHP9</accession>
<evidence type="ECO:0000259" key="2">
    <source>
        <dbReference type="PROSITE" id="PS50110"/>
    </source>
</evidence>
<comment type="caution">
    <text evidence="3">The sequence shown here is derived from an EMBL/GenBank/DDBJ whole genome shotgun (WGS) entry which is preliminary data.</text>
</comment>
<evidence type="ECO:0000256" key="1">
    <source>
        <dbReference type="PROSITE-ProRule" id="PRU00169"/>
    </source>
</evidence>
<protein>
    <submittedName>
        <fullName evidence="3">Response regulator</fullName>
    </submittedName>
</protein>
<organism evidence="3 4">
    <name type="scientific">Flectobacillus longus</name>
    <dbReference type="NCBI Taxonomy" id="2984207"/>
    <lineage>
        <taxon>Bacteria</taxon>
        <taxon>Pseudomonadati</taxon>
        <taxon>Bacteroidota</taxon>
        <taxon>Cytophagia</taxon>
        <taxon>Cytophagales</taxon>
        <taxon>Flectobacillaceae</taxon>
        <taxon>Flectobacillus</taxon>
    </lineage>
</organism>
<dbReference type="InterPro" id="IPR001789">
    <property type="entry name" value="Sig_transdc_resp-reg_receiver"/>
</dbReference>
<dbReference type="RefSeq" id="WP_283368436.1">
    <property type="nucleotide sequence ID" value="NZ_JASHID010000001.1"/>
</dbReference>
<feature type="domain" description="Response regulatory" evidence="2">
    <location>
        <begin position="6"/>
        <end position="123"/>
    </location>
</feature>
<dbReference type="SMART" id="SM00448">
    <property type="entry name" value="REC"/>
    <property type="match status" value="1"/>
</dbReference>
<dbReference type="PANTHER" id="PTHR43228">
    <property type="entry name" value="TWO-COMPONENT RESPONSE REGULATOR"/>
    <property type="match status" value="1"/>
</dbReference>
<sequence>MNQSLAVIIVDDLKFNRFAIRGILKHFTCEIFEANNGQEALDLLKVLKQSKILMLLDIEMPVLSGIEVLKILKEQPPQNLFVVITSSNDYFHYRNELQYFDVLGYLEKPIEKKSISQFIEYVLKN</sequence>
<keyword evidence="1" id="KW-0597">Phosphoprotein</keyword>
<dbReference type="PANTHER" id="PTHR43228:SF1">
    <property type="entry name" value="TWO-COMPONENT RESPONSE REGULATOR ARR22"/>
    <property type="match status" value="1"/>
</dbReference>
<dbReference type="Proteomes" id="UP001236569">
    <property type="component" value="Unassembled WGS sequence"/>
</dbReference>
<reference evidence="3 4" key="1">
    <citation type="submission" date="2023-05" db="EMBL/GenBank/DDBJ databases">
        <title>Novel species of genus Flectobacillus isolated from stream in China.</title>
        <authorList>
            <person name="Lu H."/>
        </authorList>
    </citation>
    <scope>NUCLEOTIDE SEQUENCE [LARGE SCALE GENOMIC DNA]</scope>
    <source>
        <strain evidence="3 4">DC10W</strain>
    </source>
</reference>
<dbReference type="SUPFAM" id="SSF52172">
    <property type="entry name" value="CheY-like"/>
    <property type="match status" value="1"/>
</dbReference>
<feature type="modified residue" description="4-aspartylphosphate" evidence="1">
    <location>
        <position position="57"/>
    </location>
</feature>
<dbReference type="Gene3D" id="3.40.50.2300">
    <property type="match status" value="1"/>
</dbReference>
<evidence type="ECO:0000313" key="3">
    <source>
        <dbReference type="EMBL" id="MDI9863105.1"/>
    </source>
</evidence>
<dbReference type="InterPro" id="IPR011006">
    <property type="entry name" value="CheY-like_superfamily"/>
</dbReference>
<gene>
    <name evidence="3" type="ORF">QM480_02110</name>
</gene>
<dbReference type="EMBL" id="JASHID010000001">
    <property type="protein sequence ID" value="MDI9863105.1"/>
    <property type="molecule type" value="Genomic_DNA"/>
</dbReference>
<proteinExistence type="predicted"/>
<dbReference type="InterPro" id="IPR052048">
    <property type="entry name" value="ST_Response_Regulator"/>
</dbReference>
<dbReference type="Pfam" id="PF00072">
    <property type="entry name" value="Response_reg"/>
    <property type="match status" value="1"/>
</dbReference>
<dbReference type="PROSITE" id="PS50110">
    <property type="entry name" value="RESPONSE_REGULATORY"/>
    <property type="match status" value="1"/>
</dbReference>
<evidence type="ECO:0000313" key="4">
    <source>
        <dbReference type="Proteomes" id="UP001236569"/>
    </source>
</evidence>